<keyword evidence="4 6" id="KW-0472">Membrane</keyword>
<dbReference type="SMART" id="SM00100">
    <property type="entry name" value="cNMP"/>
    <property type="match status" value="1"/>
</dbReference>
<evidence type="ECO:0000259" key="8">
    <source>
        <dbReference type="PROSITE" id="PS50158"/>
    </source>
</evidence>
<keyword evidence="5" id="KW-0479">Metal-binding</keyword>
<dbReference type="OrthoDB" id="444079at2759"/>
<feature type="domain" description="Cyclic nucleotide-binding" evidence="7">
    <location>
        <begin position="509"/>
        <end position="572"/>
    </location>
</feature>
<keyword evidence="2 6" id="KW-0812">Transmembrane</keyword>
<keyword evidence="5" id="KW-0863">Zinc-finger</keyword>
<dbReference type="Pfam" id="PF00520">
    <property type="entry name" value="Ion_trans"/>
    <property type="match status" value="1"/>
</dbReference>
<evidence type="ECO:0000256" key="3">
    <source>
        <dbReference type="ARBA" id="ARBA00022989"/>
    </source>
</evidence>
<feature type="transmembrane region" description="Helical" evidence="6">
    <location>
        <begin position="336"/>
        <end position="354"/>
    </location>
</feature>
<accession>A0A8S1LZZ3</accession>
<keyword evidence="5" id="KW-0862">Zinc</keyword>
<dbReference type="GO" id="GO:0003254">
    <property type="term" value="P:regulation of membrane depolarization"/>
    <property type="evidence" value="ECO:0007669"/>
    <property type="project" value="TreeGrafter"/>
</dbReference>
<dbReference type="PROSITE" id="PS50158">
    <property type="entry name" value="ZF_CCHC"/>
    <property type="match status" value="1"/>
</dbReference>
<sequence>MSIIGQNFLKTNILEKQHFNKHTERKRKRQEYISKSISDRKAYLCLSPTEQYILNDKLLHHSRNEQRIQDFKTPFDNDNYVEKKEKSKETTLTIAHSSIKNSNQTQQRTNSQNKPKFLESIVFSPDGTLKIIWDFLCMLLIFYEILSIPFRISFEFEISNELGTFITIIFLIDILVTFNTAVWIKGNINYQHPIIFRQYMKLWFWLDMIASFPYDMIIESILVTDSEDTELGTKNAEKAKTLQQSAQILRLLKFFRFIKIIRLLRLAKLKVIFDKIEEQLQTYTIINTIASFLKLSFFVLFWSHWLGCIFHFVGMNEDPNNNWLVVAGVYDQPVEVRYVTSIYWAVTTMITVGYGDISPQTTLERFCGIFFLLVACGVLSFTMNSIGNTMQQMSQKKDQQKKNIAEINNYMQKVKIPKHLQQRVRKYLQYIWDSSRLIKLDAITVNLSQELKKSLTVHVNGNILATYTHFCKTFSRLLLVDITKILFEQTAQPDEYIIIEDNPKNSHHLYFIQDGLINIVLPKTRQVVAILTNKQIFGEINFFGNVNRTASAKSEGFSDLFVLKREDFLLILQKYPKDFEKFHQIQEEVNKHQFQVLQIHCFACDLPGHVVKDCPQLHFIVDLYVYNKTKNRCIKQVMKQYVRKDRIHFNSLKHSFLIKKEALSIQTIIPMTGFILEECNLDEVQSKGIQYEKSFVQPIKIKSKFKEDKNRRREMYKVMRAQQSQVQMINQKQNDIYQLTKSLSQLIHSSTPSLNYQSSSISHSKIIENQSSDEQSDSRIKQKVERIISEYHVEKENQIQENHNTQNKSQQNYYLIDHFEKGYDFEIYSTHNNLSIVLKEVQKFYNGAQIKPKIDTEYDVNVFEEYMDYYAIDMEDINRFKLEVKPERLKQFLPFTTLVELKQSRQFKQNQGRIKNPQRQSEVSSSEHYSKKIWIS</sequence>
<evidence type="ECO:0000256" key="6">
    <source>
        <dbReference type="SAM" id="Phobius"/>
    </source>
</evidence>
<dbReference type="Proteomes" id="UP000692954">
    <property type="component" value="Unassembled WGS sequence"/>
</dbReference>
<dbReference type="PROSITE" id="PS50042">
    <property type="entry name" value="CNMP_BINDING_3"/>
    <property type="match status" value="1"/>
</dbReference>
<dbReference type="GO" id="GO:0008270">
    <property type="term" value="F:zinc ion binding"/>
    <property type="evidence" value="ECO:0007669"/>
    <property type="project" value="UniProtKB-KW"/>
</dbReference>
<feature type="domain" description="CCHC-type" evidence="8">
    <location>
        <begin position="601"/>
        <end position="616"/>
    </location>
</feature>
<dbReference type="AlphaFoldDB" id="A0A8S1LZZ3"/>
<evidence type="ECO:0000256" key="4">
    <source>
        <dbReference type="ARBA" id="ARBA00023136"/>
    </source>
</evidence>
<keyword evidence="3 6" id="KW-1133">Transmembrane helix</keyword>
<feature type="transmembrane region" description="Helical" evidence="6">
    <location>
        <begin position="131"/>
        <end position="150"/>
    </location>
</feature>
<reference evidence="9" key="1">
    <citation type="submission" date="2021-01" db="EMBL/GenBank/DDBJ databases">
        <authorList>
            <consortium name="Genoscope - CEA"/>
            <person name="William W."/>
        </authorList>
    </citation>
    <scope>NUCLEOTIDE SEQUENCE</scope>
</reference>
<protein>
    <recommendedName>
        <fullName evidence="11">Cyclic nucleotide-binding domain-containing protein</fullName>
    </recommendedName>
</protein>
<dbReference type="EMBL" id="CAJJDN010000027">
    <property type="protein sequence ID" value="CAD8071171.1"/>
    <property type="molecule type" value="Genomic_DNA"/>
</dbReference>
<proteinExistence type="predicted"/>
<evidence type="ECO:0000313" key="10">
    <source>
        <dbReference type="Proteomes" id="UP000692954"/>
    </source>
</evidence>
<comment type="caution">
    <text evidence="9">The sequence shown here is derived from an EMBL/GenBank/DDBJ whole genome shotgun (WGS) entry which is preliminary data.</text>
</comment>
<dbReference type="CDD" id="cd00038">
    <property type="entry name" value="CAP_ED"/>
    <property type="match status" value="1"/>
</dbReference>
<dbReference type="Pfam" id="PF00027">
    <property type="entry name" value="cNMP_binding"/>
    <property type="match status" value="1"/>
</dbReference>
<dbReference type="InterPro" id="IPR001878">
    <property type="entry name" value="Znf_CCHC"/>
</dbReference>
<dbReference type="InterPro" id="IPR051413">
    <property type="entry name" value="K/Na_HCN_channel"/>
</dbReference>
<dbReference type="InterPro" id="IPR000595">
    <property type="entry name" value="cNMP-bd_dom"/>
</dbReference>
<feature type="transmembrane region" description="Helical" evidence="6">
    <location>
        <begin position="366"/>
        <end position="387"/>
    </location>
</feature>
<comment type="subcellular location">
    <subcellularLocation>
        <location evidence="1">Membrane</location>
        <topology evidence="1">Multi-pass membrane protein</topology>
    </subcellularLocation>
</comment>
<evidence type="ECO:0000313" key="9">
    <source>
        <dbReference type="EMBL" id="CAD8071171.1"/>
    </source>
</evidence>
<evidence type="ECO:0000256" key="5">
    <source>
        <dbReference type="PROSITE-ProRule" id="PRU00047"/>
    </source>
</evidence>
<dbReference type="InterPro" id="IPR005821">
    <property type="entry name" value="Ion_trans_dom"/>
</dbReference>
<gene>
    <name evidence="9" type="ORF">PSON_ATCC_30995.1.T0270389</name>
</gene>
<feature type="transmembrane region" description="Helical" evidence="6">
    <location>
        <begin position="295"/>
        <end position="316"/>
    </location>
</feature>
<organism evidence="9 10">
    <name type="scientific">Paramecium sonneborni</name>
    <dbReference type="NCBI Taxonomy" id="65129"/>
    <lineage>
        <taxon>Eukaryota</taxon>
        <taxon>Sar</taxon>
        <taxon>Alveolata</taxon>
        <taxon>Ciliophora</taxon>
        <taxon>Intramacronucleata</taxon>
        <taxon>Oligohymenophorea</taxon>
        <taxon>Peniculida</taxon>
        <taxon>Parameciidae</taxon>
        <taxon>Paramecium</taxon>
    </lineage>
</organism>
<keyword evidence="10" id="KW-1185">Reference proteome</keyword>
<evidence type="ECO:0000256" key="2">
    <source>
        <dbReference type="ARBA" id="ARBA00022692"/>
    </source>
</evidence>
<dbReference type="GO" id="GO:0035725">
    <property type="term" value="P:sodium ion transmembrane transport"/>
    <property type="evidence" value="ECO:0007669"/>
    <property type="project" value="TreeGrafter"/>
</dbReference>
<dbReference type="PANTHER" id="PTHR45689:SF5">
    <property type="entry name" value="I[[H]] CHANNEL, ISOFORM E"/>
    <property type="match status" value="1"/>
</dbReference>
<feature type="transmembrane region" description="Helical" evidence="6">
    <location>
        <begin position="162"/>
        <end position="184"/>
    </location>
</feature>
<dbReference type="GO" id="GO:0098855">
    <property type="term" value="C:HCN channel complex"/>
    <property type="evidence" value="ECO:0007669"/>
    <property type="project" value="TreeGrafter"/>
</dbReference>
<dbReference type="GO" id="GO:0005249">
    <property type="term" value="F:voltage-gated potassium channel activity"/>
    <property type="evidence" value="ECO:0007669"/>
    <property type="project" value="TreeGrafter"/>
</dbReference>
<dbReference type="PANTHER" id="PTHR45689">
    <property type="entry name" value="I[[H]] CHANNEL, ISOFORM E"/>
    <property type="match status" value="1"/>
</dbReference>
<evidence type="ECO:0000256" key="1">
    <source>
        <dbReference type="ARBA" id="ARBA00004141"/>
    </source>
</evidence>
<evidence type="ECO:0000259" key="7">
    <source>
        <dbReference type="PROSITE" id="PS50042"/>
    </source>
</evidence>
<dbReference type="GO" id="GO:0003676">
    <property type="term" value="F:nucleic acid binding"/>
    <property type="evidence" value="ECO:0007669"/>
    <property type="project" value="InterPro"/>
</dbReference>
<name>A0A8S1LZZ3_9CILI</name>
<evidence type="ECO:0008006" key="11">
    <source>
        <dbReference type="Google" id="ProtNLM"/>
    </source>
</evidence>